<dbReference type="RefSeq" id="WP_061264771.1">
    <property type="nucleotide sequence ID" value="NZ_BCSZ01000049.1"/>
</dbReference>
<dbReference type="SUPFAM" id="SSF52540">
    <property type="entry name" value="P-loop containing nucleoside triphosphate hydrolases"/>
    <property type="match status" value="1"/>
</dbReference>
<sequence>MKIRQPTAARRRHLQWTHHGAVYCTYFVEPLDYGLRQPEDKFSVADSHESLILNCPDNTLLLSLQAPLDLVDVMNRSLDQVDLQRTPDYIKETLEGYRRIAEIAPLTRIYTITFPLNKSQLNGQEPSPREIAAQLVAADELLTVVDPEGDFNFRPVPEGLLPFIWNHNLMRGAALEHAPQDPANASPSTAPPTPFFHPGILDEGARTEKSFRRSFDPMLKAMVRLDDGHVINSYQAMLTPMSFPPAMAFPGHSEFLSVLDGIPDVSVDWAMRIRRRDRESAMQLNEKVLGKLGVQLGERDSDVGFHTQELRRKVDTLATYNDTLATNENAEEVEFTTVLAVGAPTQTDLTRSVGTLKKKFRRLGIRLDAPRGAQRKFWMLLNPGAPADSVYTDYQHITASPDWAGFVPFTTARLLDDTGPVIGVNLLSGLFEPLHFNFLNKARSDISPAIAIAGELGSGKSYFMKTLLSIVADLLGQFLVIDRSPAGEYAPLLETIPGSVLISLDETRRFTLDPLRIFSDPHKARSITLDTILPLLNIPVVSSPGVLLAEILQPEHRAAEELRSLADVRDYLARKASIGRGRDADDQHALVRAMDAVEAPVLFDRALRPMPLSATATVVRTHTLALPTVDELTLTHAYANLPWRKRLGHALYELVALLAREQFLKPGRFGMFAIDEAYHLTATNVGKQIVEEFVRDGRKNEAGIALASHDPKADYATTAHNLVPNRFGFRQRNPILAANEMEWLGVDIERDAYLIKQLRENTSPPVGRKETVAPNRRGECFIADGRGRIGRGKILGPAREDRARAVSTTPQQVMI</sequence>
<organism evidence="1 2">
    <name type="scientific">Mycolicibacterium fortuitum subsp. acetamidolyticum</name>
    <dbReference type="NCBI Taxonomy" id="144550"/>
    <lineage>
        <taxon>Bacteria</taxon>
        <taxon>Bacillati</taxon>
        <taxon>Actinomycetota</taxon>
        <taxon>Actinomycetes</taxon>
        <taxon>Mycobacteriales</taxon>
        <taxon>Mycobacteriaceae</taxon>
        <taxon>Mycolicibacterium</taxon>
    </lineage>
</organism>
<protein>
    <submittedName>
        <fullName evidence="1">Uncharacterized protein</fullName>
    </submittedName>
</protein>
<dbReference type="AlphaFoldDB" id="A0A100WUA8"/>
<proteinExistence type="predicted"/>
<reference evidence="1 2" key="1">
    <citation type="journal article" date="2016" name="Genome Announc.">
        <title>Draft Genome Sequences of Five Rapidly Growing Mycobacterium Species, M. thermoresistibile, M. fortuitum subsp. acetamidolyticum, M. canariasense, M. brisbanense, and M. novocastrense.</title>
        <authorList>
            <person name="Katahira K."/>
            <person name="Ogura Y."/>
            <person name="Gotoh Y."/>
            <person name="Hayashi T."/>
        </authorList>
    </citation>
    <scope>NUCLEOTIDE SEQUENCE [LARGE SCALE GENOMIC DNA]</scope>
    <source>
        <strain evidence="1 2">JCM6368</strain>
    </source>
</reference>
<dbReference type="EMBL" id="BCSZ01000049">
    <property type="protein sequence ID" value="GAT04576.1"/>
    <property type="molecule type" value="Genomic_DNA"/>
</dbReference>
<name>A0A100WUA8_MYCFO</name>
<gene>
    <name evidence="1" type="ORF">RMCFA_4687</name>
</gene>
<dbReference type="InterPro" id="IPR027417">
    <property type="entry name" value="P-loop_NTPase"/>
</dbReference>
<evidence type="ECO:0000313" key="1">
    <source>
        <dbReference type="EMBL" id="GAT04576.1"/>
    </source>
</evidence>
<evidence type="ECO:0000313" key="2">
    <source>
        <dbReference type="Proteomes" id="UP000069705"/>
    </source>
</evidence>
<comment type="caution">
    <text evidence="1">The sequence shown here is derived from an EMBL/GenBank/DDBJ whole genome shotgun (WGS) entry which is preliminary data.</text>
</comment>
<dbReference type="Pfam" id="PF12846">
    <property type="entry name" value="AAA_10"/>
    <property type="match status" value="1"/>
</dbReference>
<accession>A0A100WUA8</accession>
<dbReference type="Gene3D" id="3.40.50.300">
    <property type="entry name" value="P-loop containing nucleotide triphosphate hydrolases"/>
    <property type="match status" value="1"/>
</dbReference>
<reference evidence="2" key="2">
    <citation type="submission" date="2016-02" db="EMBL/GenBank/DDBJ databases">
        <title>Draft genome sequence of five rapidly growing Mycobacterium species.</title>
        <authorList>
            <person name="Katahira K."/>
            <person name="Gotou Y."/>
            <person name="Iida K."/>
            <person name="Ogura Y."/>
            <person name="Hayashi T."/>
        </authorList>
    </citation>
    <scope>NUCLEOTIDE SEQUENCE [LARGE SCALE GENOMIC DNA]</scope>
    <source>
        <strain evidence="2">JCM6368</strain>
    </source>
</reference>
<dbReference type="Proteomes" id="UP000069705">
    <property type="component" value="Unassembled WGS sequence"/>
</dbReference>